<evidence type="ECO:0000256" key="1">
    <source>
        <dbReference type="SAM" id="MobiDB-lite"/>
    </source>
</evidence>
<accession>A0A822XW80</accession>
<evidence type="ECO:0000313" key="2">
    <source>
        <dbReference type="EMBL" id="DAD24590.1"/>
    </source>
</evidence>
<keyword evidence="3" id="KW-1185">Reference proteome</keyword>
<protein>
    <submittedName>
        <fullName evidence="2">Uncharacterized protein</fullName>
    </submittedName>
</protein>
<evidence type="ECO:0000313" key="3">
    <source>
        <dbReference type="Proteomes" id="UP000607653"/>
    </source>
</evidence>
<comment type="caution">
    <text evidence="2">The sequence shown here is derived from an EMBL/GenBank/DDBJ whole genome shotgun (WGS) entry which is preliminary data.</text>
</comment>
<proteinExistence type="predicted"/>
<sequence length="38" mass="4497">MEAWQEQQWKHGMRSHNERLEQQWNLAKNDGGSMGSNP</sequence>
<dbReference type="Proteomes" id="UP000607653">
    <property type="component" value="Unassembled WGS sequence"/>
</dbReference>
<name>A0A822XW80_NELNU</name>
<dbReference type="EMBL" id="DUZY01000001">
    <property type="protein sequence ID" value="DAD24590.1"/>
    <property type="molecule type" value="Genomic_DNA"/>
</dbReference>
<organism evidence="2 3">
    <name type="scientific">Nelumbo nucifera</name>
    <name type="common">Sacred lotus</name>
    <dbReference type="NCBI Taxonomy" id="4432"/>
    <lineage>
        <taxon>Eukaryota</taxon>
        <taxon>Viridiplantae</taxon>
        <taxon>Streptophyta</taxon>
        <taxon>Embryophyta</taxon>
        <taxon>Tracheophyta</taxon>
        <taxon>Spermatophyta</taxon>
        <taxon>Magnoliopsida</taxon>
        <taxon>Proteales</taxon>
        <taxon>Nelumbonaceae</taxon>
        <taxon>Nelumbo</taxon>
    </lineage>
</organism>
<gene>
    <name evidence="2" type="ORF">HUJ06_026054</name>
</gene>
<dbReference type="AlphaFoldDB" id="A0A822XW80"/>
<feature type="region of interest" description="Disordered" evidence="1">
    <location>
        <begin position="1"/>
        <end position="38"/>
    </location>
</feature>
<reference evidence="2 3" key="1">
    <citation type="journal article" date="2020" name="Mol. Biol. Evol.">
        <title>Distinct Expression and Methylation Patterns for Genes with Different Fates following a Single Whole-Genome Duplication in Flowering Plants.</title>
        <authorList>
            <person name="Shi T."/>
            <person name="Rahmani R.S."/>
            <person name="Gugger P.F."/>
            <person name="Wang M."/>
            <person name="Li H."/>
            <person name="Zhang Y."/>
            <person name="Li Z."/>
            <person name="Wang Q."/>
            <person name="Van de Peer Y."/>
            <person name="Marchal K."/>
            <person name="Chen J."/>
        </authorList>
    </citation>
    <scope>NUCLEOTIDE SEQUENCE [LARGE SCALE GENOMIC DNA]</scope>
    <source>
        <tissue evidence="2">Leaf</tissue>
    </source>
</reference>